<evidence type="ECO:0000256" key="1">
    <source>
        <dbReference type="ARBA" id="ARBA00006717"/>
    </source>
</evidence>
<sequence>MIPDSVFQKGAAMHKDFIVCYFNGRAPPFHQIQSVFNHLWGKGRKLEIHNNPLNHSAIVRIQSEFLRQKILEKNIWYVGDSMFHTAQWSSGHSATSPPLRSIKLWAHLTGIPLDLRHQEGLSWVAGLVGDPKETDDFTLNMVNLSLSHVKVELDLTQPLPSVVEFTRQNGEVVEVKVDFPWLPSTCSHCHELGHVLRNCLNFTPPPPPPVAPEIGVSSKTKGSLAPSSSKKIPSKPTKQYVPKKSPSKPSLPFSPILDSSNVAKNLNSSFLPAQSTLPSFHPSLPPPSKEPPHPPLPTNPSFSFSSTDSPPVKSFKPSLKRCRSSPSLSPPLPSTVINPSSSSIPFSPFLHEACWRLFFTFPMSAKLFFWNVRGLNDPGKHRNFINWLYSHRPLFGALLETHIKELSLAQLMNTLCRGWNFFSNHLSDEDGRIILIWKDPVKIRVIAQSRQQITCEVLLPRCTPLTYTAIYASNLSDERTDLWVKLLNLHMNLGLDTKPWMIGGDFNQILHPLEHSDLNDNASTSNIYQFRDCLLQLGAFDLRYQGPTHTWMNKQPVSPIAKKLDRYLVTSDVISSFPHISATFLPPDFSDHSPCLVDLAFDLPKAGTQPFKFLNYLTKHPSFSEVVREAWFEAGSMSANLTSLCWKLKNIKRSLKTLNRENFSKIQERVKETYCLLQLVQYLGVPMVTKKLTLLNCEPLLQQIKARFTEMATVVSHQAITSQRPSSNFKASHFLKEPLNVPIKLRQKQFKIQATASQAPLLDPVLSPSKTIPQSYKKKSNEASLILIRHGESLWNEKNLFTGCVDVPLTEKGVAEAIQAGKRISNIPVDLIFTSSLIRAQMTAMLAMTQHRCKKVPIILHDESEKAQTWSHVFSEETRKQSIPVIAAWQLNERMYGELQGLNKEETAERYGTQQVHEWRRSYHIPPPKGESLEMCAERAVAYFEDNIQPELAFGNNVLIAAHGNSLRSIIMYLDKLTSQEVTSLELSTGLPLLYIFKDRKFMRRGSPVGPTEAGVYAYTKRLAQYRQKLDETLT</sequence>
<dbReference type="Pfam" id="PF14111">
    <property type="entry name" value="DUF4283"/>
    <property type="match status" value="1"/>
</dbReference>
<name>A0ABQ7NHA9_BRACM</name>
<dbReference type="EMBL" id="JADBGQ010000002">
    <property type="protein sequence ID" value="KAG5410270.1"/>
    <property type="molecule type" value="Genomic_DNA"/>
</dbReference>
<keyword evidence="9" id="KW-1185">Reference proteome</keyword>
<dbReference type="NCBIfam" id="NF002217">
    <property type="entry name" value="PRK01112.1"/>
    <property type="match status" value="1"/>
</dbReference>
<dbReference type="SUPFAM" id="SSF53254">
    <property type="entry name" value="Phosphoglycerate mutase-like"/>
    <property type="match status" value="1"/>
</dbReference>
<dbReference type="InterPro" id="IPR036691">
    <property type="entry name" value="Endo/exonu/phosph_ase_sf"/>
</dbReference>
<gene>
    <name evidence="8" type="primary">A02p030180.1_BraROA</name>
    <name evidence="8" type="ORF">IGI04_006589</name>
</gene>
<keyword evidence="3" id="KW-0324">Glycolysis</keyword>
<dbReference type="Gene3D" id="3.60.10.10">
    <property type="entry name" value="Endonuclease/exonuclease/phosphatase"/>
    <property type="match status" value="1"/>
</dbReference>
<dbReference type="HAMAP" id="MF_01039">
    <property type="entry name" value="PGAM_GpmA"/>
    <property type="match status" value="1"/>
</dbReference>
<dbReference type="SUPFAM" id="SSF56219">
    <property type="entry name" value="DNase I-like"/>
    <property type="match status" value="1"/>
</dbReference>
<organism evidence="8 9">
    <name type="scientific">Brassica rapa subsp. trilocularis</name>
    <dbReference type="NCBI Taxonomy" id="1813537"/>
    <lineage>
        <taxon>Eukaryota</taxon>
        <taxon>Viridiplantae</taxon>
        <taxon>Streptophyta</taxon>
        <taxon>Embryophyta</taxon>
        <taxon>Tracheophyta</taxon>
        <taxon>Spermatophyta</taxon>
        <taxon>Magnoliopsida</taxon>
        <taxon>eudicotyledons</taxon>
        <taxon>Gunneridae</taxon>
        <taxon>Pentapetalae</taxon>
        <taxon>rosids</taxon>
        <taxon>malvids</taxon>
        <taxon>Brassicales</taxon>
        <taxon>Brassicaceae</taxon>
        <taxon>Brassiceae</taxon>
        <taxon>Brassica</taxon>
    </lineage>
</organism>
<evidence type="ECO:0000259" key="6">
    <source>
        <dbReference type="Pfam" id="PF03372"/>
    </source>
</evidence>
<protein>
    <recommendedName>
        <fullName evidence="2">phosphoglycerate mutase (2,3-diphosphoglycerate-dependent)</fullName>
        <ecNumber evidence="2">5.4.2.11</ecNumber>
    </recommendedName>
</protein>
<dbReference type="InterPro" id="IPR013078">
    <property type="entry name" value="His_Pase_superF_clade-1"/>
</dbReference>
<feature type="compositionally biased region" description="Low complexity" evidence="5">
    <location>
        <begin position="226"/>
        <end position="253"/>
    </location>
</feature>
<feature type="region of interest" description="Disordered" evidence="5">
    <location>
        <begin position="280"/>
        <end position="330"/>
    </location>
</feature>
<feature type="compositionally biased region" description="Low complexity" evidence="5">
    <location>
        <begin position="299"/>
        <end position="311"/>
    </location>
</feature>
<comment type="similarity">
    <text evidence="1">Belongs to the phosphoglycerate mutase family. BPG-dependent PGAM subfamily.</text>
</comment>
<dbReference type="Gene3D" id="3.40.50.1240">
    <property type="entry name" value="Phosphoglycerate mutase-like"/>
    <property type="match status" value="1"/>
</dbReference>
<feature type="compositionally biased region" description="Pro residues" evidence="5">
    <location>
        <begin position="283"/>
        <end position="298"/>
    </location>
</feature>
<evidence type="ECO:0000256" key="3">
    <source>
        <dbReference type="ARBA" id="ARBA00023152"/>
    </source>
</evidence>
<dbReference type="Pfam" id="PF00300">
    <property type="entry name" value="His_Phos_1"/>
    <property type="match status" value="2"/>
</dbReference>
<dbReference type="PANTHER" id="PTHR11931">
    <property type="entry name" value="PHOSPHOGLYCERATE MUTASE"/>
    <property type="match status" value="1"/>
</dbReference>
<evidence type="ECO:0000256" key="2">
    <source>
        <dbReference type="ARBA" id="ARBA00012028"/>
    </source>
</evidence>
<proteinExistence type="inferred from homology"/>
<dbReference type="PROSITE" id="PS00175">
    <property type="entry name" value="PG_MUTASE"/>
    <property type="match status" value="1"/>
</dbReference>
<dbReference type="InterPro" id="IPR029033">
    <property type="entry name" value="His_PPase_superfam"/>
</dbReference>
<evidence type="ECO:0000259" key="7">
    <source>
        <dbReference type="Pfam" id="PF14111"/>
    </source>
</evidence>
<dbReference type="Pfam" id="PF03372">
    <property type="entry name" value="Exo_endo_phos"/>
    <property type="match status" value="1"/>
</dbReference>
<dbReference type="InterPro" id="IPR025558">
    <property type="entry name" value="DUF4283"/>
</dbReference>
<dbReference type="EC" id="5.4.2.11" evidence="2"/>
<keyword evidence="4" id="KW-0413">Isomerase</keyword>
<evidence type="ECO:0000256" key="4">
    <source>
        <dbReference type="ARBA" id="ARBA00023235"/>
    </source>
</evidence>
<dbReference type="SMART" id="SM00855">
    <property type="entry name" value="PGAM"/>
    <property type="match status" value="1"/>
</dbReference>
<feature type="region of interest" description="Disordered" evidence="5">
    <location>
        <begin position="210"/>
        <end position="253"/>
    </location>
</feature>
<dbReference type="CDD" id="cd07067">
    <property type="entry name" value="HP_PGM_like"/>
    <property type="match status" value="1"/>
</dbReference>
<feature type="domain" description="Endonuclease/exonuclease/phosphatase" evidence="6">
    <location>
        <begin position="370"/>
        <end position="592"/>
    </location>
</feature>
<dbReference type="InterPro" id="IPR005952">
    <property type="entry name" value="Phosphogly_mut1"/>
</dbReference>
<dbReference type="InterPro" id="IPR005135">
    <property type="entry name" value="Endo/exonuclease/phosphatase"/>
</dbReference>
<evidence type="ECO:0000313" key="8">
    <source>
        <dbReference type="EMBL" id="KAG5410270.1"/>
    </source>
</evidence>
<feature type="domain" description="DUF4283" evidence="7">
    <location>
        <begin position="12"/>
        <end position="94"/>
    </location>
</feature>
<dbReference type="InterPro" id="IPR001345">
    <property type="entry name" value="PG/BPGM_mutase_AS"/>
</dbReference>
<evidence type="ECO:0000256" key="5">
    <source>
        <dbReference type="SAM" id="MobiDB-lite"/>
    </source>
</evidence>
<accession>A0ABQ7NHA9</accession>
<comment type="caution">
    <text evidence="8">The sequence shown here is derived from an EMBL/GenBank/DDBJ whole genome shotgun (WGS) entry which is preliminary data.</text>
</comment>
<reference evidence="8 9" key="1">
    <citation type="submission" date="2021-03" db="EMBL/GenBank/DDBJ databases">
        <authorList>
            <person name="King G.J."/>
            <person name="Bancroft I."/>
            <person name="Baten A."/>
            <person name="Bloomfield J."/>
            <person name="Borpatragohain P."/>
            <person name="He Z."/>
            <person name="Irish N."/>
            <person name="Irwin J."/>
            <person name="Liu K."/>
            <person name="Mauleon R.P."/>
            <person name="Moore J."/>
            <person name="Morris R."/>
            <person name="Ostergaard L."/>
            <person name="Wang B."/>
            <person name="Wells R."/>
        </authorList>
    </citation>
    <scope>NUCLEOTIDE SEQUENCE [LARGE SCALE GENOMIC DNA]</scope>
    <source>
        <strain evidence="8">R-o-18</strain>
        <tissue evidence="8">Leaf</tissue>
    </source>
</reference>
<dbReference type="Proteomes" id="UP000823674">
    <property type="component" value="Chromosome A02"/>
</dbReference>
<evidence type="ECO:0000313" key="9">
    <source>
        <dbReference type="Proteomes" id="UP000823674"/>
    </source>
</evidence>